<feature type="transmembrane region" description="Helical" evidence="8">
    <location>
        <begin position="134"/>
        <end position="162"/>
    </location>
</feature>
<comment type="similarity">
    <text evidence="2 8">Belongs to the 4-toluene sulfonate uptake permease (TSUP) (TC 2.A.102) family.</text>
</comment>
<keyword evidence="6 8" id="KW-1133">Transmembrane helix</keyword>
<feature type="transmembrane region" description="Helical" evidence="8">
    <location>
        <begin position="96"/>
        <end position="113"/>
    </location>
</feature>
<feature type="transmembrane region" description="Helical" evidence="8">
    <location>
        <begin position="197"/>
        <end position="216"/>
    </location>
</feature>
<dbReference type="InterPro" id="IPR002781">
    <property type="entry name" value="TM_pro_TauE-like"/>
</dbReference>
<feature type="transmembrane region" description="Helical" evidence="8">
    <location>
        <begin position="228"/>
        <end position="246"/>
    </location>
</feature>
<comment type="subcellular location">
    <subcellularLocation>
        <location evidence="1 8">Cell membrane</location>
        <topology evidence="1 8">Multi-pass membrane protein</topology>
    </subcellularLocation>
</comment>
<proteinExistence type="inferred from homology"/>
<keyword evidence="5 8" id="KW-0812">Transmembrane</keyword>
<keyword evidence="4 8" id="KW-1003">Cell membrane</keyword>
<evidence type="ECO:0000256" key="4">
    <source>
        <dbReference type="ARBA" id="ARBA00022475"/>
    </source>
</evidence>
<evidence type="ECO:0000256" key="1">
    <source>
        <dbReference type="ARBA" id="ARBA00004651"/>
    </source>
</evidence>
<dbReference type="PANTHER" id="PTHR30269:SF37">
    <property type="entry name" value="MEMBRANE TRANSPORTER PROTEIN"/>
    <property type="match status" value="1"/>
</dbReference>
<accession>A0ABX2F356</accession>
<name>A0ABX2F356_9PSEU</name>
<dbReference type="PANTHER" id="PTHR30269">
    <property type="entry name" value="TRANSMEMBRANE PROTEIN YFCA"/>
    <property type="match status" value="1"/>
</dbReference>
<dbReference type="EMBL" id="JAAATY010000007">
    <property type="protein sequence ID" value="NRN65766.1"/>
    <property type="molecule type" value="Genomic_DNA"/>
</dbReference>
<dbReference type="Proteomes" id="UP000763557">
    <property type="component" value="Unassembled WGS sequence"/>
</dbReference>
<dbReference type="Pfam" id="PF01925">
    <property type="entry name" value="TauE"/>
    <property type="match status" value="1"/>
</dbReference>
<dbReference type="InterPro" id="IPR052017">
    <property type="entry name" value="TSUP"/>
</dbReference>
<keyword evidence="10" id="KW-1185">Reference proteome</keyword>
<evidence type="ECO:0000256" key="8">
    <source>
        <dbReference type="RuleBase" id="RU363041"/>
    </source>
</evidence>
<sequence>MLALMVVIGLAAGVLNYAAASGSLLPFLVMSWLGVPMLVANATTLAATPLSFVRAFWEIKRVPQVMAVPLIFAAAASAFGAFLVAKVVTAEFFRDAVPYVLIVCVAVLLTFRKTKARIDTNSWRGRFSPAATRVLLTSGFSVTSVYAGAFGGSVGVMTLTVFGVVTRWPWPTINAAKNVLCLTTSLVGFGVYATTDLVLWPVAAVVGMAMVTGSLIGEKLLHTLSDNTLRLIVAAATTLAAGGLLWTS</sequence>
<keyword evidence="3" id="KW-0813">Transport</keyword>
<evidence type="ECO:0000256" key="6">
    <source>
        <dbReference type="ARBA" id="ARBA00022989"/>
    </source>
</evidence>
<reference evidence="9 10" key="1">
    <citation type="submission" date="2020-01" db="EMBL/GenBank/DDBJ databases">
        <title>Kibdelosporangium persica a novel Actinomycetes from a hot desert in Iran.</title>
        <authorList>
            <person name="Safaei N."/>
            <person name="Zaburannyi N."/>
            <person name="Mueller R."/>
            <person name="Wink J."/>
        </authorList>
    </citation>
    <scope>NUCLEOTIDE SEQUENCE [LARGE SCALE GENOMIC DNA]</scope>
    <source>
        <strain evidence="9 10">4NS15</strain>
    </source>
</reference>
<evidence type="ECO:0000313" key="10">
    <source>
        <dbReference type="Proteomes" id="UP000763557"/>
    </source>
</evidence>
<keyword evidence="7 8" id="KW-0472">Membrane</keyword>
<evidence type="ECO:0000256" key="7">
    <source>
        <dbReference type="ARBA" id="ARBA00023136"/>
    </source>
</evidence>
<feature type="transmembrane region" description="Helical" evidence="8">
    <location>
        <begin position="30"/>
        <end position="53"/>
    </location>
</feature>
<organism evidence="9 10">
    <name type="scientific">Kibdelosporangium persicum</name>
    <dbReference type="NCBI Taxonomy" id="2698649"/>
    <lineage>
        <taxon>Bacteria</taxon>
        <taxon>Bacillati</taxon>
        <taxon>Actinomycetota</taxon>
        <taxon>Actinomycetes</taxon>
        <taxon>Pseudonocardiales</taxon>
        <taxon>Pseudonocardiaceae</taxon>
        <taxon>Kibdelosporangium</taxon>
    </lineage>
</organism>
<comment type="caution">
    <text evidence="9">The sequence shown here is derived from an EMBL/GenBank/DDBJ whole genome shotgun (WGS) entry which is preliminary data.</text>
</comment>
<evidence type="ECO:0000256" key="5">
    <source>
        <dbReference type="ARBA" id="ARBA00022692"/>
    </source>
</evidence>
<evidence type="ECO:0000256" key="3">
    <source>
        <dbReference type="ARBA" id="ARBA00022448"/>
    </source>
</evidence>
<evidence type="ECO:0000313" key="9">
    <source>
        <dbReference type="EMBL" id="NRN65766.1"/>
    </source>
</evidence>
<gene>
    <name evidence="9" type="ORF">GC106_29810</name>
</gene>
<feature type="transmembrane region" description="Helical" evidence="8">
    <location>
        <begin position="65"/>
        <end position="84"/>
    </location>
</feature>
<evidence type="ECO:0000256" key="2">
    <source>
        <dbReference type="ARBA" id="ARBA00009142"/>
    </source>
</evidence>
<protein>
    <recommendedName>
        <fullName evidence="8">Probable membrane transporter protein</fullName>
    </recommendedName>
</protein>